<accession>A0AAV8ULI6</accession>
<evidence type="ECO:0000313" key="2">
    <source>
        <dbReference type="Proteomes" id="UP001157974"/>
    </source>
</evidence>
<gene>
    <name evidence="1" type="ORF">NDN08_004528</name>
</gene>
<reference evidence="1 2" key="1">
    <citation type="journal article" date="2023" name="Nat. Commun.">
        <title>Origin of minicircular mitochondrial genomes in red algae.</title>
        <authorList>
            <person name="Lee Y."/>
            <person name="Cho C.H."/>
            <person name="Lee Y.M."/>
            <person name="Park S.I."/>
            <person name="Yang J.H."/>
            <person name="West J.A."/>
            <person name="Bhattacharya D."/>
            <person name="Yoon H.S."/>
        </authorList>
    </citation>
    <scope>NUCLEOTIDE SEQUENCE [LARGE SCALE GENOMIC DNA]</scope>
    <source>
        <strain evidence="1 2">CCMP1338</strain>
        <tissue evidence="1">Whole cell</tissue>
    </source>
</reference>
<dbReference type="Proteomes" id="UP001157974">
    <property type="component" value="Unassembled WGS sequence"/>
</dbReference>
<comment type="caution">
    <text evidence="1">The sequence shown here is derived from an EMBL/GenBank/DDBJ whole genome shotgun (WGS) entry which is preliminary data.</text>
</comment>
<evidence type="ECO:0000313" key="1">
    <source>
        <dbReference type="EMBL" id="KAJ8903420.1"/>
    </source>
</evidence>
<dbReference type="PANTHER" id="PTHR33973:SF4">
    <property type="entry name" value="OS07G0153300 PROTEIN"/>
    <property type="match status" value="1"/>
</dbReference>
<dbReference type="Pfam" id="PF07103">
    <property type="entry name" value="DUF1365"/>
    <property type="match status" value="1"/>
</dbReference>
<sequence length="295" mass="34227">MKNLKSCIYEGTTTHRRAAPKLNKFTYDVFMVYLDLDELKRGDLDMWPWFSSRSKFAFSELRTGDHMAMGNLQHVDSKVREEVKRVTGKLPKGPVRLLTNLRYLGFCFNPVSFYYVFDERGERVEAIVMEVGNIPWLEQHLYTAVRSDGASQECSATMVEFGEQCKDFHVSPFIKMEDIVYKWNFNDPSEKLLVNISLQDKGANFFYADLKLQRRPFTAAQMIKQLVLRPVYTVKVVLAIHYEAIKLYRKELEFVPHPDGTETGASRAIEKVAKIFFRIRETLDPMLGSNKIKGH</sequence>
<dbReference type="InterPro" id="IPR010775">
    <property type="entry name" value="DUF1365"/>
</dbReference>
<proteinExistence type="predicted"/>
<evidence type="ECO:0008006" key="3">
    <source>
        <dbReference type="Google" id="ProtNLM"/>
    </source>
</evidence>
<organism evidence="1 2">
    <name type="scientific">Rhodosorus marinus</name>
    <dbReference type="NCBI Taxonomy" id="101924"/>
    <lineage>
        <taxon>Eukaryota</taxon>
        <taxon>Rhodophyta</taxon>
        <taxon>Stylonematophyceae</taxon>
        <taxon>Stylonematales</taxon>
        <taxon>Stylonemataceae</taxon>
        <taxon>Rhodosorus</taxon>
    </lineage>
</organism>
<protein>
    <recommendedName>
        <fullName evidence="3">DUF1365 domain-containing protein</fullName>
    </recommendedName>
</protein>
<name>A0AAV8ULI6_9RHOD</name>
<dbReference type="PANTHER" id="PTHR33973">
    <property type="entry name" value="OS07G0153300 PROTEIN"/>
    <property type="match status" value="1"/>
</dbReference>
<dbReference type="EMBL" id="JAMWBK010000007">
    <property type="protein sequence ID" value="KAJ8903420.1"/>
    <property type="molecule type" value="Genomic_DNA"/>
</dbReference>
<keyword evidence="2" id="KW-1185">Reference proteome</keyword>
<dbReference type="AlphaFoldDB" id="A0AAV8ULI6"/>